<reference evidence="1" key="1">
    <citation type="journal article" date="2021" name="Proc. Natl. Acad. Sci. U.S.A.">
        <title>A Catalog of Tens of Thousands of Viruses from Human Metagenomes Reveals Hidden Associations with Chronic Diseases.</title>
        <authorList>
            <person name="Tisza M.J."/>
            <person name="Buck C.B."/>
        </authorList>
    </citation>
    <scope>NUCLEOTIDE SEQUENCE</scope>
    <source>
        <strain evidence="1">CtpoI7</strain>
    </source>
</reference>
<name>A0A8S5PAV6_9CAUD</name>
<evidence type="ECO:0000313" key="1">
    <source>
        <dbReference type="EMBL" id="DAE03587.1"/>
    </source>
</evidence>
<organism evidence="1">
    <name type="scientific">Siphoviridae sp. ctpoI7</name>
    <dbReference type="NCBI Taxonomy" id="2825678"/>
    <lineage>
        <taxon>Viruses</taxon>
        <taxon>Duplodnaviria</taxon>
        <taxon>Heunggongvirae</taxon>
        <taxon>Uroviricota</taxon>
        <taxon>Caudoviricetes</taxon>
    </lineage>
</organism>
<proteinExistence type="predicted"/>
<protein>
    <submittedName>
        <fullName evidence="1">Uncharacterized protein</fullName>
    </submittedName>
</protein>
<sequence length="46" mass="5553">MMEKYRWSPKQIDEMEVSTLIELEFGSWRNEEPIEEEGMIDTIQGF</sequence>
<accession>A0A8S5PAV6</accession>
<dbReference type="EMBL" id="BK015368">
    <property type="protein sequence ID" value="DAE03587.1"/>
    <property type="molecule type" value="Genomic_DNA"/>
</dbReference>